<dbReference type="PANTHER" id="PTHR11926">
    <property type="entry name" value="GLUCOSYL/GLUCURONOSYL TRANSFERASES"/>
    <property type="match status" value="1"/>
</dbReference>
<evidence type="ECO:0000313" key="7">
    <source>
        <dbReference type="Proteomes" id="UP000824469"/>
    </source>
</evidence>
<dbReference type="PROSITE" id="PS00375">
    <property type="entry name" value="UDPGT"/>
    <property type="match status" value="1"/>
</dbReference>
<accession>A0AA38G3U3</accession>
<dbReference type="Pfam" id="PF00201">
    <property type="entry name" value="UDPGT"/>
    <property type="match status" value="1"/>
</dbReference>
<evidence type="ECO:0000256" key="5">
    <source>
        <dbReference type="RuleBase" id="RU362057"/>
    </source>
</evidence>
<dbReference type="EC" id="2.4.1.-" evidence="5"/>
<evidence type="ECO:0000256" key="4">
    <source>
        <dbReference type="RuleBase" id="RU003718"/>
    </source>
</evidence>
<dbReference type="InterPro" id="IPR035595">
    <property type="entry name" value="UDP_glycos_trans_CS"/>
</dbReference>
<dbReference type="Proteomes" id="UP000824469">
    <property type="component" value="Unassembled WGS sequence"/>
</dbReference>
<dbReference type="FunFam" id="3.40.50.2000:FF:000078">
    <property type="entry name" value="Glycosyltransferase"/>
    <property type="match status" value="1"/>
</dbReference>
<organism evidence="6 7">
    <name type="scientific">Taxus chinensis</name>
    <name type="common">Chinese yew</name>
    <name type="synonym">Taxus wallichiana var. chinensis</name>
    <dbReference type="NCBI Taxonomy" id="29808"/>
    <lineage>
        <taxon>Eukaryota</taxon>
        <taxon>Viridiplantae</taxon>
        <taxon>Streptophyta</taxon>
        <taxon>Embryophyta</taxon>
        <taxon>Tracheophyta</taxon>
        <taxon>Spermatophyta</taxon>
        <taxon>Pinopsida</taxon>
        <taxon>Pinidae</taxon>
        <taxon>Conifers II</taxon>
        <taxon>Cupressales</taxon>
        <taxon>Taxaceae</taxon>
        <taxon>Taxus</taxon>
    </lineage>
</organism>
<gene>
    <name evidence="6" type="ORF">KI387_024896</name>
</gene>
<dbReference type="EMBL" id="JAHRHJ020000005">
    <property type="protein sequence ID" value="KAH9316269.1"/>
    <property type="molecule type" value="Genomic_DNA"/>
</dbReference>
<evidence type="ECO:0000256" key="2">
    <source>
        <dbReference type="ARBA" id="ARBA00022676"/>
    </source>
</evidence>
<dbReference type="SUPFAM" id="SSF53756">
    <property type="entry name" value="UDP-Glycosyltransferase/glycogen phosphorylase"/>
    <property type="match status" value="1"/>
</dbReference>
<keyword evidence="3 4" id="KW-0808">Transferase</keyword>
<dbReference type="AlphaFoldDB" id="A0AA38G3U3"/>
<keyword evidence="2 4" id="KW-0328">Glycosyltransferase</keyword>
<comment type="caution">
    <text evidence="6">The sequence shown here is derived from an EMBL/GenBank/DDBJ whole genome shotgun (WGS) entry which is preliminary data.</text>
</comment>
<evidence type="ECO:0000256" key="1">
    <source>
        <dbReference type="ARBA" id="ARBA00009995"/>
    </source>
</evidence>
<sequence length="496" mass="55317">MQREVIMAPLHAVVVSYPAQGHITPLMNFAEQLAMRGFFITFVTTQWMDERLLKAASKDAAARDREMAERGFNFQFLSIPAGLPPEHGRGTESEAHDLFLAVQRLGPVLEGVLTAHIKSVPLPPITCIVSDSFMSCTTHVTANLGIPRVIFWACSTANSIVQANANFLLAQGHIPVTEEDLKSKDKVITCLPGKLPPIRPTDIVSMYREQHVLEATYSAFLNESRSQNVGDYVLVNTFEELEGGKEAIQGLTINGCPALAIGPLFLPNFLEGRKSTYSMREEDKTCLRWLDAQKKGSVLYVSFGTSAVRSERQLQELALGLEASGYPFLWVLRSDIAEGKSVVELPEGFMERNRDRALLVSWTHQLQVLSHPSLGAFLTHSGWNSIIEAISLGVPMIGWPYFADQFIHCRFVKDIWRVGLDFEGVDADEYKFVTKEEVNNKVRCIMEGSTSNELQKNVLSLKELASKAVMEGGSSYVNMNKFIEDMGKIFTNQQYK</sequence>
<dbReference type="Gene3D" id="3.40.50.2000">
    <property type="entry name" value="Glycogen Phosphorylase B"/>
    <property type="match status" value="2"/>
</dbReference>
<dbReference type="GO" id="GO:0016758">
    <property type="term" value="F:hexosyltransferase activity"/>
    <property type="evidence" value="ECO:0007669"/>
    <property type="project" value="UniProtKB-ARBA"/>
</dbReference>
<dbReference type="PANTHER" id="PTHR11926:SF774">
    <property type="entry name" value="UDP-GLYCOSYLTRANSFERASE 85A1-RELATED"/>
    <property type="match status" value="1"/>
</dbReference>
<dbReference type="InterPro" id="IPR002213">
    <property type="entry name" value="UDP_glucos_trans"/>
</dbReference>
<proteinExistence type="inferred from homology"/>
<dbReference type="GO" id="GO:0008194">
    <property type="term" value="F:UDP-glycosyltransferase activity"/>
    <property type="evidence" value="ECO:0007669"/>
    <property type="project" value="InterPro"/>
</dbReference>
<evidence type="ECO:0000313" key="6">
    <source>
        <dbReference type="EMBL" id="KAH9316269.1"/>
    </source>
</evidence>
<evidence type="ECO:0000256" key="3">
    <source>
        <dbReference type="ARBA" id="ARBA00022679"/>
    </source>
</evidence>
<dbReference type="CDD" id="cd03784">
    <property type="entry name" value="GT1_Gtf-like"/>
    <property type="match status" value="1"/>
</dbReference>
<comment type="similarity">
    <text evidence="1 4">Belongs to the UDP-glycosyltransferase family.</text>
</comment>
<keyword evidence="7" id="KW-1185">Reference proteome</keyword>
<reference evidence="6 7" key="1">
    <citation type="journal article" date="2021" name="Nat. Plants">
        <title>The Taxus genome provides insights into paclitaxel biosynthesis.</title>
        <authorList>
            <person name="Xiong X."/>
            <person name="Gou J."/>
            <person name="Liao Q."/>
            <person name="Li Y."/>
            <person name="Zhou Q."/>
            <person name="Bi G."/>
            <person name="Li C."/>
            <person name="Du R."/>
            <person name="Wang X."/>
            <person name="Sun T."/>
            <person name="Guo L."/>
            <person name="Liang H."/>
            <person name="Lu P."/>
            <person name="Wu Y."/>
            <person name="Zhang Z."/>
            <person name="Ro D.K."/>
            <person name="Shang Y."/>
            <person name="Huang S."/>
            <person name="Yan J."/>
        </authorList>
    </citation>
    <scope>NUCLEOTIDE SEQUENCE [LARGE SCALE GENOMIC DNA]</scope>
    <source>
        <strain evidence="6">Ta-2019</strain>
    </source>
</reference>
<protein>
    <recommendedName>
        <fullName evidence="5">Glycosyltransferase</fullName>
        <ecNumber evidence="5">2.4.1.-</ecNumber>
    </recommendedName>
</protein>
<name>A0AA38G3U3_TAXCH</name>